<organism evidence="2 3">
    <name type="scientific">Cochliobolus carbonum (strain 26-R-13)</name>
    <name type="common">Maize leaf spot fungus</name>
    <name type="synonym">Bipolaris zeicola</name>
    <dbReference type="NCBI Taxonomy" id="930089"/>
    <lineage>
        <taxon>Eukaryota</taxon>
        <taxon>Fungi</taxon>
        <taxon>Dikarya</taxon>
        <taxon>Ascomycota</taxon>
        <taxon>Pezizomycotina</taxon>
        <taxon>Dothideomycetes</taxon>
        <taxon>Pleosporomycetidae</taxon>
        <taxon>Pleosporales</taxon>
        <taxon>Pleosporineae</taxon>
        <taxon>Pleosporaceae</taxon>
        <taxon>Bipolaris</taxon>
    </lineage>
</organism>
<dbReference type="EMBL" id="KI964875">
    <property type="protein sequence ID" value="EUC27806.1"/>
    <property type="molecule type" value="Genomic_DNA"/>
</dbReference>
<name>W6Y9L9_COCC2</name>
<dbReference type="AlphaFoldDB" id="W6Y9L9"/>
<reference evidence="2 3" key="1">
    <citation type="journal article" date="2013" name="PLoS Genet.">
        <title>Comparative genome structure, secondary metabolite, and effector coding capacity across Cochliobolus pathogens.</title>
        <authorList>
            <person name="Condon B.J."/>
            <person name="Leng Y."/>
            <person name="Wu D."/>
            <person name="Bushley K.E."/>
            <person name="Ohm R.A."/>
            <person name="Otillar R."/>
            <person name="Martin J."/>
            <person name="Schackwitz W."/>
            <person name="Grimwood J."/>
            <person name="MohdZainudin N."/>
            <person name="Xue C."/>
            <person name="Wang R."/>
            <person name="Manning V.A."/>
            <person name="Dhillon B."/>
            <person name="Tu Z.J."/>
            <person name="Steffenson B.J."/>
            <person name="Salamov A."/>
            <person name="Sun H."/>
            <person name="Lowry S."/>
            <person name="LaButti K."/>
            <person name="Han J."/>
            <person name="Copeland A."/>
            <person name="Lindquist E."/>
            <person name="Barry K."/>
            <person name="Schmutz J."/>
            <person name="Baker S.E."/>
            <person name="Ciuffetti L.M."/>
            <person name="Grigoriev I.V."/>
            <person name="Zhong S."/>
            <person name="Turgeon B.G."/>
        </authorList>
    </citation>
    <scope>NUCLEOTIDE SEQUENCE [LARGE SCALE GENOMIC DNA]</scope>
    <source>
        <strain evidence="2 3">26-R-13</strain>
    </source>
</reference>
<evidence type="ECO:0000256" key="1">
    <source>
        <dbReference type="SAM" id="MobiDB-lite"/>
    </source>
</evidence>
<dbReference type="HOGENOM" id="CLU_3055869_0_0_1"/>
<evidence type="ECO:0000313" key="3">
    <source>
        <dbReference type="Proteomes" id="UP000053841"/>
    </source>
</evidence>
<dbReference type="RefSeq" id="XP_007717894.1">
    <property type="nucleotide sequence ID" value="XM_007719704.1"/>
</dbReference>
<protein>
    <submittedName>
        <fullName evidence="2">Uncharacterized protein</fullName>
    </submittedName>
</protein>
<proteinExistence type="predicted"/>
<dbReference type="KEGG" id="bze:COCCADRAFT_110762"/>
<evidence type="ECO:0000313" key="2">
    <source>
        <dbReference type="EMBL" id="EUC27806.1"/>
    </source>
</evidence>
<accession>W6Y9L9</accession>
<gene>
    <name evidence="2" type="ORF">COCCADRAFT_110762</name>
</gene>
<dbReference type="GeneID" id="19144165"/>
<dbReference type="Proteomes" id="UP000053841">
    <property type="component" value="Unassembled WGS sequence"/>
</dbReference>
<feature type="region of interest" description="Disordered" evidence="1">
    <location>
        <begin position="1"/>
        <end position="34"/>
    </location>
</feature>
<keyword evidence="3" id="KW-1185">Reference proteome</keyword>
<feature type="non-terminal residue" evidence="2">
    <location>
        <position position="1"/>
    </location>
</feature>
<sequence>LQQRHHLHRLTYRATEKRSSPAAQPRIPDASDSCPPSLLFPWTIHHASMLCIHV</sequence>
<feature type="compositionally biased region" description="Basic residues" evidence="1">
    <location>
        <begin position="1"/>
        <end position="11"/>
    </location>
</feature>